<proteinExistence type="inferred from homology"/>
<gene>
    <name evidence="5" type="ORF">PHLGIDRAFT_78435</name>
</gene>
<dbReference type="InterPro" id="IPR045237">
    <property type="entry name" value="COPS7/eIF3m"/>
</dbReference>
<protein>
    <recommendedName>
        <fullName evidence="4">PCI domain-containing protein</fullName>
    </recommendedName>
</protein>
<feature type="region of interest" description="Disordered" evidence="3">
    <location>
        <begin position="238"/>
        <end position="287"/>
    </location>
</feature>
<comment type="similarity">
    <text evidence="1">Belongs to the CSN7/EIF3M family. CSN7 subfamily.</text>
</comment>
<dbReference type="AlphaFoldDB" id="A0A0C3RRT8"/>
<evidence type="ECO:0000259" key="4">
    <source>
        <dbReference type="PROSITE" id="PS50250"/>
    </source>
</evidence>
<dbReference type="PANTHER" id="PTHR15350:SF5">
    <property type="entry name" value="COP9 SIGNALOSOME COMPLEX SUBUNIT 7"/>
    <property type="match status" value="1"/>
</dbReference>
<evidence type="ECO:0000313" key="6">
    <source>
        <dbReference type="Proteomes" id="UP000053257"/>
    </source>
</evidence>
<dbReference type="SMART" id="SM00088">
    <property type="entry name" value="PINT"/>
    <property type="match status" value="1"/>
</dbReference>
<organism evidence="5 6">
    <name type="scientific">Phlebiopsis gigantea (strain 11061_1 CR5-6)</name>
    <name type="common">White-rot fungus</name>
    <name type="synonym">Peniophora gigantea</name>
    <dbReference type="NCBI Taxonomy" id="745531"/>
    <lineage>
        <taxon>Eukaryota</taxon>
        <taxon>Fungi</taxon>
        <taxon>Dikarya</taxon>
        <taxon>Basidiomycota</taxon>
        <taxon>Agaricomycotina</taxon>
        <taxon>Agaricomycetes</taxon>
        <taxon>Polyporales</taxon>
        <taxon>Phanerochaetaceae</taxon>
        <taxon>Phlebiopsis</taxon>
    </lineage>
</organism>
<dbReference type="PANTHER" id="PTHR15350">
    <property type="entry name" value="COP9 SIGNALOSOME COMPLEX SUBUNIT 7/DENDRITIC CELL PROTEIN GA17"/>
    <property type="match status" value="1"/>
</dbReference>
<reference evidence="5 6" key="1">
    <citation type="journal article" date="2014" name="PLoS Genet.">
        <title>Analysis of the Phlebiopsis gigantea genome, transcriptome and secretome provides insight into its pioneer colonization strategies of wood.</title>
        <authorList>
            <person name="Hori C."/>
            <person name="Ishida T."/>
            <person name="Igarashi K."/>
            <person name="Samejima M."/>
            <person name="Suzuki H."/>
            <person name="Master E."/>
            <person name="Ferreira P."/>
            <person name="Ruiz-Duenas F.J."/>
            <person name="Held B."/>
            <person name="Canessa P."/>
            <person name="Larrondo L.F."/>
            <person name="Schmoll M."/>
            <person name="Druzhinina I.S."/>
            <person name="Kubicek C.P."/>
            <person name="Gaskell J.A."/>
            <person name="Kersten P."/>
            <person name="St John F."/>
            <person name="Glasner J."/>
            <person name="Sabat G."/>
            <person name="Splinter BonDurant S."/>
            <person name="Syed K."/>
            <person name="Yadav J."/>
            <person name="Mgbeahuruike A.C."/>
            <person name="Kovalchuk A."/>
            <person name="Asiegbu F.O."/>
            <person name="Lackner G."/>
            <person name="Hoffmeister D."/>
            <person name="Rencoret J."/>
            <person name="Gutierrez A."/>
            <person name="Sun H."/>
            <person name="Lindquist E."/>
            <person name="Barry K."/>
            <person name="Riley R."/>
            <person name="Grigoriev I.V."/>
            <person name="Henrissat B."/>
            <person name="Kues U."/>
            <person name="Berka R.M."/>
            <person name="Martinez A.T."/>
            <person name="Covert S.F."/>
            <person name="Blanchette R.A."/>
            <person name="Cullen D."/>
        </authorList>
    </citation>
    <scope>NUCLEOTIDE SEQUENCE [LARGE SCALE GENOMIC DNA]</scope>
    <source>
        <strain evidence="5 6">11061_1 CR5-6</strain>
    </source>
</reference>
<dbReference type="STRING" id="745531.A0A0C3RRT8"/>
<keyword evidence="2" id="KW-0736">Signalosome</keyword>
<dbReference type="EMBL" id="KN840647">
    <property type="protein sequence ID" value="KIP02881.1"/>
    <property type="molecule type" value="Genomic_DNA"/>
</dbReference>
<dbReference type="PROSITE" id="PS50250">
    <property type="entry name" value="PCI"/>
    <property type="match status" value="1"/>
</dbReference>
<name>A0A0C3RRT8_PHLG1</name>
<dbReference type="Proteomes" id="UP000053257">
    <property type="component" value="Unassembled WGS sequence"/>
</dbReference>
<dbReference type="OrthoDB" id="10265275at2759"/>
<feature type="compositionally biased region" description="Basic and acidic residues" evidence="3">
    <location>
        <begin position="249"/>
        <end position="273"/>
    </location>
</feature>
<evidence type="ECO:0000256" key="3">
    <source>
        <dbReference type="SAM" id="MobiDB-lite"/>
    </source>
</evidence>
<dbReference type="Pfam" id="PF01399">
    <property type="entry name" value="PCI"/>
    <property type="match status" value="1"/>
</dbReference>
<dbReference type="HOGENOM" id="CLU_054426_2_1_1"/>
<evidence type="ECO:0000256" key="2">
    <source>
        <dbReference type="ARBA" id="ARBA00022790"/>
    </source>
</evidence>
<sequence>MDLGANFTAKLEPFLLMSKSAKGAAAAKLIQDATSAPGVFVFAELLDLPNIQELATHEQHAPYFSLLQLFSYKTFSDYLQYKDSLPALNDVQITKLRHLTLVSLAVDHRILPYDQLLSVLQISTIRELEDLIIDAIYQEVIRGKLDQKEQQFEVEYTMGRDFEPGKVESLLAALQHWASTTSAVLATLDERLLKLTKQAAAEKTSKEAYEKAYDITLQSVQEKQKEIKIIQRPVNTLKSGPTAAGLALMEKRKEQERLAEEREREAREKKNEDMDVDDENGKGKAKR</sequence>
<keyword evidence="6" id="KW-1185">Reference proteome</keyword>
<feature type="domain" description="PCI" evidence="4">
    <location>
        <begin position="1"/>
        <end position="159"/>
    </location>
</feature>
<dbReference type="InterPro" id="IPR000717">
    <property type="entry name" value="PCI_dom"/>
</dbReference>
<dbReference type="Pfam" id="PF22061">
    <property type="entry name" value="CSN7_HB_subdom"/>
    <property type="match status" value="1"/>
</dbReference>
<accession>A0A0C3RRT8</accession>
<evidence type="ECO:0000256" key="1">
    <source>
        <dbReference type="ARBA" id="ARBA00008482"/>
    </source>
</evidence>
<evidence type="ECO:0000313" key="5">
    <source>
        <dbReference type="EMBL" id="KIP02881.1"/>
    </source>
</evidence>
<dbReference type="GO" id="GO:0008180">
    <property type="term" value="C:COP9 signalosome"/>
    <property type="evidence" value="ECO:0007669"/>
    <property type="project" value="UniProtKB-KW"/>
</dbReference>